<dbReference type="Gene3D" id="2.60.120.260">
    <property type="entry name" value="Galactose-binding domain-like"/>
    <property type="match status" value="1"/>
</dbReference>
<feature type="transmembrane region" description="Helical" evidence="5">
    <location>
        <begin position="17"/>
        <end position="38"/>
    </location>
</feature>
<evidence type="ECO:0000259" key="6">
    <source>
        <dbReference type="PROSITE" id="PS51469"/>
    </source>
</evidence>
<dbReference type="PANTHER" id="PTHR12911:SF8">
    <property type="entry name" value="KLAROID PROTEIN-RELATED"/>
    <property type="match status" value="1"/>
</dbReference>
<comment type="caution">
    <text evidence="7">The sequence shown here is derived from an EMBL/GenBank/DDBJ whole genome shotgun (WGS) entry which is preliminary data.</text>
</comment>
<feature type="domain" description="SUN" evidence="6">
    <location>
        <begin position="28"/>
        <end position="212"/>
    </location>
</feature>
<reference evidence="7 8" key="2">
    <citation type="journal article" date="2019" name="G3 (Bethesda)">
        <title>Hybrid Assembly of the Genome of the Entomopathogenic Nematode Steinernema carpocapsae Identifies the X-Chromosome.</title>
        <authorList>
            <person name="Serra L."/>
            <person name="Macchietto M."/>
            <person name="Macias-Munoz A."/>
            <person name="McGill C.J."/>
            <person name="Rodriguez I.M."/>
            <person name="Rodriguez B."/>
            <person name="Murad R."/>
            <person name="Mortazavi A."/>
        </authorList>
    </citation>
    <scope>NUCLEOTIDE SEQUENCE [LARGE SCALE GENOMIC DNA]</scope>
    <source>
        <strain evidence="7 8">ALL</strain>
    </source>
</reference>
<gene>
    <name evidence="7" type="ORF">L596_001394</name>
</gene>
<evidence type="ECO:0000256" key="1">
    <source>
        <dbReference type="ARBA" id="ARBA00004370"/>
    </source>
</evidence>
<evidence type="ECO:0000256" key="2">
    <source>
        <dbReference type="ARBA" id="ARBA00022692"/>
    </source>
</evidence>
<evidence type="ECO:0000256" key="5">
    <source>
        <dbReference type="SAM" id="Phobius"/>
    </source>
</evidence>
<evidence type="ECO:0000256" key="3">
    <source>
        <dbReference type="ARBA" id="ARBA00022989"/>
    </source>
</evidence>
<reference evidence="7 8" key="1">
    <citation type="journal article" date="2015" name="Genome Biol.">
        <title>Comparative genomics of Steinernema reveals deeply conserved gene regulatory networks.</title>
        <authorList>
            <person name="Dillman A.R."/>
            <person name="Macchietto M."/>
            <person name="Porter C.F."/>
            <person name="Rogers A."/>
            <person name="Williams B."/>
            <person name="Antoshechkin I."/>
            <person name="Lee M.M."/>
            <person name="Goodwin Z."/>
            <person name="Lu X."/>
            <person name="Lewis E.E."/>
            <person name="Goodrich-Blair H."/>
            <person name="Stock S.P."/>
            <person name="Adams B.J."/>
            <person name="Sternberg P.W."/>
            <person name="Mortazavi A."/>
        </authorList>
    </citation>
    <scope>NUCLEOTIDE SEQUENCE [LARGE SCALE GENOMIC DNA]</scope>
    <source>
        <strain evidence="7 8">ALL</strain>
    </source>
</reference>
<name>A0A4U8ULB6_STECR</name>
<dbReference type="EMBL" id="AZBU02000001">
    <property type="protein sequence ID" value="TMS33682.1"/>
    <property type="molecule type" value="Genomic_DNA"/>
</dbReference>
<keyword evidence="2 5" id="KW-0812">Transmembrane</keyword>
<dbReference type="PANTHER" id="PTHR12911">
    <property type="entry name" value="SAD1/UNC-84-LIKE PROTEIN-RELATED"/>
    <property type="match status" value="1"/>
</dbReference>
<dbReference type="Proteomes" id="UP000298663">
    <property type="component" value="Unassembled WGS sequence"/>
</dbReference>
<dbReference type="PROSITE" id="PS51469">
    <property type="entry name" value="SUN"/>
    <property type="match status" value="1"/>
</dbReference>
<evidence type="ECO:0000313" key="7">
    <source>
        <dbReference type="EMBL" id="TMS33682.1"/>
    </source>
</evidence>
<organism evidence="7 8">
    <name type="scientific">Steinernema carpocapsae</name>
    <name type="common">Entomopathogenic nematode</name>
    <dbReference type="NCBI Taxonomy" id="34508"/>
    <lineage>
        <taxon>Eukaryota</taxon>
        <taxon>Metazoa</taxon>
        <taxon>Ecdysozoa</taxon>
        <taxon>Nematoda</taxon>
        <taxon>Chromadorea</taxon>
        <taxon>Rhabditida</taxon>
        <taxon>Tylenchina</taxon>
        <taxon>Panagrolaimomorpha</taxon>
        <taxon>Strongyloidoidea</taxon>
        <taxon>Steinernematidae</taxon>
        <taxon>Steinernema</taxon>
    </lineage>
</organism>
<dbReference type="InterPro" id="IPR045119">
    <property type="entry name" value="SUN1-5"/>
</dbReference>
<keyword evidence="3 5" id="KW-1133">Transmembrane helix</keyword>
<dbReference type="GO" id="GO:0016020">
    <property type="term" value="C:membrane"/>
    <property type="evidence" value="ECO:0007669"/>
    <property type="project" value="UniProtKB-SubCell"/>
</dbReference>
<proteinExistence type="predicted"/>
<keyword evidence="4 5" id="KW-0472">Membrane</keyword>
<keyword evidence="8" id="KW-1185">Reference proteome</keyword>
<accession>A0A4U8ULB6</accession>
<protein>
    <recommendedName>
        <fullName evidence="6">SUN domain-containing protein</fullName>
    </recommendedName>
</protein>
<evidence type="ECO:0000256" key="4">
    <source>
        <dbReference type="ARBA" id="ARBA00023136"/>
    </source>
</evidence>
<dbReference type="GO" id="GO:0043495">
    <property type="term" value="F:protein-membrane adaptor activity"/>
    <property type="evidence" value="ECO:0007669"/>
    <property type="project" value="TreeGrafter"/>
</dbReference>
<dbReference type="Pfam" id="PF07738">
    <property type="entry name" value="Sad1_UNC"/>
    <property type="match status" value="1"/>
</dbReference>
<evidence type="ECO:0000313" key="8">
    <source>
        <dbReference type="Proteomes" id="UP000298663"/>
    </source>
</evidence>
<dbReference type="InterPro" id="IPR012919">
    <property type="entry name" value="SUN_dom"/>
</dbReference>
<dbReference type="GO" id="GO:0005635">
    <property type="term" value="C:nuclear envelope"/>
    <property type="evidence" value="ECO:0007669"/>
    <property type="project" value="TreeGrafter"/>
</dbReference>
<sequence length="235" mass="25547">MINREIDEAIEDILRRLRFGIVVLLTVLVLTSITLNEVRRRDELRRHMNYASLTHGALIVDHTATMSELDGVKALTKNSPEIVIRVNKNLILPGSCWPFVGGKGFLTIELAETIIATGFIYEHLPLTFIPHPVTAPHVFNMTGYKSAAALEADDGCALGQATFDPTATQKETIAHRFPNGTCGPIRFIRFEILDNLGGTTLASTASTSLVTPLTGTSLTSAKRLSSISTVTSCRA</sequence>
<dbReference type="OrthoDB" id="342281at2759"/>
<dbReference type="AlphaFoldDB" id="A0A4U8ULB6"/>
<comment type="subcellular location">
    <subcellularLocation>
        <location evidence="1">Membrane</location>
    </subcellularLocation>
</comment>